<evidence type="ECO:0000313" key="11">
    <source>
        <dbReference type="EMBL" id="MBL1375831.1"/>
    </source>
</evidence>
<evidence type="ECO:0000256" key="1">
    <source>
        <dbReference type="ARBA" id="ARBA00004141"/>
    </source>
</evidence>
<comment type="caution">
    <text evidence="11">The sequence shown here is derived from an EMBL/GenBank/DDBJ whole genome shotgun (WGS) entry which is preliminary data.</text>
</comment>
<keyword evidence="3" id="KW-0813">Transport</keyword>
<feature type="transmembrane region" description="Helical" evidence="10">
    <location>
        <begin position="75"/>
        <end position="95"/>
    </location>
</feature>
<dbReference type="PANTHER" id="PTHR48086">
    <property type="entry name" value="SODIUM/PROLINE SYMPORTER-RELATED"/>
    <property type="match status" value="1"/>
</dbReference>
<keyword evidence="5" id="KW-0769">Symport</keyword>
<evidence type="ECO:0000256" key="9">
    <source>
        <dbReference type="SAM" id="MobiDB-lite"/>
    </source>
</evidence>
<evidence type="ECO:0000256" key="8">
    <source>
        <dbReference type="RuleBase" id="RU362091"/>
    </source>
</evidence>
<reference evidence="12" key="1">
    <citation type="submission" date="2021-01" db="EMBL/GenBank/DDBJ databases">
        <title>Genome public.</title>
        <authorList>
            <person name="Liu C."/>
            <person name="Sun Q."/>
        </authorList>
    </citation>
    <scope>NUCLEOTIDE SEQUENCE [LARGE SCALE GENOMIC DNA]</scope>
    <source>
        <strain evidence="12">CGMCC 1.18722</strain>
    </source>
</reference>
<feature type="transmembrane region" description="Helical" evidence="10">
    <location>
        <begin position="116"/>
        <end position="137"/>
    </location>
</feature>
<feature type="transmembrane region" description="Helical" evidence="10">
    <location>
        <begin position="224"/>
        <end position="242"/>
    </location>
</feature>
<feature type="transmembrane region" description="Helical" evidence="10">
    <location>
        <begin position="296"/>
        <end position="319"/>
    </location>
</feature>
<dbReference type="PANTHER" id="PTHR48086:SF7">
    <property type="entry name" value="SODIUM-SOLUTE SYMPORTER-RELATED"/>
    <property type="match status" value="1"/>
</dbReference>
<evidence type="ECO:0000313" key="12">
    <source>
        <dbReference type="Proteomes" id="UP000638570"/>
    </source>
</evidence>
<evidence type="ECO:0000256" key="6">
    <source>
        <dbReference type="ARBA" id="ARBA00022989"/>
    </source>
</evidence>
<accession>A0ABS1QM04</accession>
<feature type="transmembrane region" description="Helical" evidence="10">
    <location>
        <begin position="157"/>
        <end position="177"/>
    </location>
</feature>
<dbReference type="InterPro" id="IPR050277">
    <property type="entry name" value="Sodium:Solute_Symporter"/>
</dbReference>
<feature type="transmembrane region" description="Helical" evidence="10">
    <location>
        <begin position="184"/>
        <end position="204"/>
    </location>
</feature>
<feature type="transmembrane region" description="Helical" evidence="10">
    <location>
        <begin position="413"/>
        <end position="431"/>
    </location>
</feature>
<dbReference type="Proteomes" id="UP000638570">
    <property type="component" value="Unassembled WGS sequence"/>
</dbReference>
<comment type="subcellular location">
    <subcellularLocation>
        <location evidence="1">Membrane</location>
        <topology evidence="1">Multi-pass membrane protein</topology>
    </subcellularLocation>
</comment>
<keyword evidence="6 10" id="KW-1133">Transmembrane helix</keyword>
<gene>
    <name evidence="11" type="ORF">JKV55_00605</name>
</gene>
<evidence type="ECO:0000256" key="4">
    <source>
        <dbReference type="ARBA" id="ARBA00022692"/>
    </source>
</evidence>
<sequence length="497" mass="52912">MDSTLFLGGFIAYVIFMIWLGWRVSRRHRTGTDFLLGGRSLPLFLTLGTTVATMVGTGSSMGAVGFGYANGWAGMLYGIGGAVGILLTAWWFAPVRKLRFMTMSEELSYYVGANRLVKNLVGVLIFVACIGWLGAHILGGSLYLSWATGIDMTVAKLFIALAFTIYVVIGGYTAVVWTDTIQAVVLFFGFILMALGAVHYIGGWDNLHQGLDPAVLTPFAVDKLGALPALSLAVVVGVGVLATPSFRQRIYSGKDVGTVRRSFVISGVLYLFFAALPAIIGMAAHVIDPGLDNNNFAFPFVAATVLPAGLALVVLIAGLSATMSSASSDAIAGVSIMLRDLYILVTGRMPAEEKTIAYSRIALIAVIGLALAFALTSNDIITYITRMISTVMSGMFVCALLGRYWRRYNWQGAIATLVGASVAAFAVILNADWNAYWGNPCIPSVLVAALSGTVISLLTPANKVSPEEALRLLTEEREQMETAGLRPAPKNGTTKTA</sequence>
<feature type="transmembrane region" description="Helical" evidence="10">
    <location>
        <begin position="263"/>
        <end position="284"/>
    </location>
</feature>
<feature type="region of interest" description="Disordered" evidence="9">
    <location>
        <begin position="478"/>
        <end position="497"/>
    </location>
</feature>
<dbReference type="EMBL" id="JAERTZ010000002">
    <property type="protein sequence ID" value="MBL1375831.1"/>
    <property type="molecule type" value="Genomic_DNA"/>
</dbReference>
<dbReference type="RefSeq" id="WP_202081808.1">
    <property type="nucleotide sequence ID" value="NZ_JAERTZ010000002.1"/>
</dbReference>
<name>A0ABS1QM04_9GAMM</name>
<evidence type="ECO:0000256" key="3">
    <source>
        <dbReference type="ARBA" id="ARBA00022448"/>
    </source>
</evidence>
<evidence type="ECO:0000256" key="2">
    <source>
        <dbReference type="ARBA" id="ARBA00006434"/>
    </source>
</evidence>
<protein>
    <submittedName>
        <fullName evidence="11">Sodium:solute symporter family protein</fullName>
    </submittedName>
</protein>
<evidence type="ECO:0000256" key="10">
    <source>
        <dbReference type="SAM" id="Phobius"/>
    </source>
</evidence>
<feature type="transmembrane region" description="Helical" evidence="10">
    <location>
        <begin position="380"/>
        <end position="401"/>
    </location>
</feature>
<keyword evidence="4 10" id="KW-0812">Transmembrane</keyword>
<dbReference type="CDD" id="cd10322">
    <property type="entry name" value="SLC5sbd"/>
    <property type="match status" value="1"/>
</dbReference>
<proteinExistence type="inferred from homology"/>
<keyword evidence="12" id="KW-1185">Reference proteome</keyword>
<evidence type="ECO:0000256" key="7">
    <source>
        <dbReference type="ARBA" id="ARBA00023136"/>
    </source>
</evidence>
<dbReference type="InterPro" id="IPR001734">
    <property type="entry name" value="Na/solute_symporter"/>
</dbReference>
<dbReference type="PROSITE" id="PS50283">
    <property type="entry name" value="NA_SOLUT_SYMP_3"/>
    <property type="match status" value="1"/>
</dbReference>
<feature type="transmembrane region" description="Helical" evidence="10">
    <location>
        <begin position="6"/>
        <end position="22"/>
    </location>
</feature>
<comment type="similarity">
    <text evidence="2 8">Belongs to the sodium:solute symporter (SSF) (TC 2.A.21) family.</text>
</comment>
<feature type="transmembrane region" description="Helical" evidence="10">
    <location>
        <begin position="43"/>
        <end position="69"/>
    </location>
</feature>
<feature type="transmembrane region" description="Helical" evidence="10">
    <location>
        <begin position="437"/>
        <end position="458"/>
    </location>
</feature>
<keyword evidence="7 10" id="KW-0472">Membrane</keyword>
<dbReference type="Gene3D" id="1.20.1730.10">
    <property type="entry name" value="Sodium/glucose cotransporter"/>
    <property type="match status" value="1"/>
</dbReference>
<dbReference type="InterPro" id="IPR038377">
    <property type="entry name" value="Na/Glc_symporter_sf"/>
</dbReference>
<dbReference type="Pfam" id="PF00474">
    <property type="entry name" value="SSF"/>
    <property type="match status" value="1"/>
</dbReference>
<organism evidence="11 12">
    <name type="scientific">Zobellella iuensis</name>
    <dbReference type="NCBI Taxonomy" id="2803811"/>
    <lineage>
        <taxon>Bacteria</taxon>
        <taxon>Pseudomonadati</taxon>
        <taxon>Pseudomonadota</taxon>
        <taxon>Gammaproteobacteria</taxon>
        <taxon>Aeromonadales</taxon>
        <taxon>Aeromonadaceae</taxon>
        <taxon>Zobellella</taxon>
    </lineage>
</organism>
<feature type="transmembrane region" description="Helical" evidence="10">
    <location>
        <begin position="357"/>
        <end position="374"/>
    </location>
</feature>
<evidence type="ECO:0000256" key="5">
    <source>
        <dbReference type="ARBA" id="ARBA00022847"/>
    </source>
</evidence>